<evidence type="ECO:0000256" key="9">
    <source>
        <dbReference type="SAM" id="Phobius"/>
    </source>
</evidence>
<evidence type="ECO:0000313" key="12">
    <source>
        <dbReference type="EMBL" id="MCM8747605.1"/>
    </source>
</evidence>
<dbReference type="Proteomes" id="UP001165306">
    <property type="component" value="Unassembled WGS sequence"/>
</dbReference>
<feature type="domain" description="Putative zinc-finger" evidence="11">
    <location>
        <begin position="14"/>
        <end position="44"/>
    </location>
</feature>
<evidence type="ECO:0000256" key="2">
    <source>
        <dbReference type="ARBA" id="ARBA00004236"/>
    </source>
</evidence>
<evidence type="ECO:0000256" key="1">
    <source>
        <dbReference type="ARBA" id="ARBA00004167"/>
    </source>
</evidence>
<dbReference type="Pfam" id="PF13490">
    <property type="entry name" value="zf-HC2"/>
    <property type="match status" value="1"/>
</dbReference>
<proteinExistence type="predicted"/>
<comment type="caution">
    <text evidence="12">The sequence shown here is derived from an EMBL/GenBank/DDBJ whole genome shotgun (WGS) entry which is preliminary data.</text>
</comment>
<evidence type="ECO:0000256" key="7">
    <source>
        <dbReference type="ARBA" id="ARBA00029829"/>
    </source>
</evidence>
<gene>
    <name evidence="12" type="ORF">NET02_00435</name>
</gene>
<reference evidence="12" key="1">
    <citation type="submission" date="2022-06" db="EMBL/GenBank/DDBJ databases">
        <title>CFH 74404 Thermomicrobiaceae sp.</title>
        <authorList>
            <person name="Ming H."/>
            <person name="Li W.-J."/>
            <person name="Zhao Z."/>
        </authorList>
    </citation>
    <scope>NUCLEOTIDE SEQUENCE</scope>
    <source>
        <strain evidence="12">CFH 74404</strain>
    </source>
</reference>
<keyword evidence="3" id="KW-1003">Cell membrane</keyword>
<dbReference type="InterPro" id="IPR041916">
    <property type="entry name" value="Anti_sigma_zinc_sf"/>
</dbReference>
<keyword evidence="4 9" id="KW-0812">Transmembrane</keyword>
<evidence type="ECO:0000259" key="10">
    <source>
        <dbReference type="Pfam" id="PF10099"/>
    </source>
</evidence>
<dbReference type="InterPro" id="IPR027383">
    <property type="entry name" value="Znf_put"/>
</dbReference>
<dbReference type="AlphaFoldDB" id="A0AA41WCR5"/>
<evidence type="ECO:0000256" key="5">
    <source>
        <dbReference type="ARBA" id="ARBA00022989"/>
    </source>
</evidence>
<evidence type="ECO:0000256" key="8">
    <source>
        <dbReference type="ARBA" id="ARBA00030803"/>
    </source>
</evidence>
<organism evidence="12 13">
    <name type="scientific">Thermalbibacter longus</name>
    <dbReference type="NCBI Taxonomy" id="2951981"/>
    <lineage>
        <taxon>Bacteria</taxon>
        <taxon>Pseudomonadati</taxon>
        <taxon>Thermomicrobiota</taxon>
        <taxon>Thermomicrobia</taxon>
        <taxon>Thermomicrobiales</taxon>
        <taxon>Thermomicrobiaceae</taxon>
        <taxon>Thermalbibacter</taxon>
    </lineage>
</organism>
<accession>A0AA41WCR5</accession>
<evidence type="ECO:0000256" key="6">
    <source>
        <dbReference type="ARBA" id="ARBA00023136"/>
    </source>
</evidence>
<dbReference type="GO" id="GO:0016989">
    <property type="term" value="F:sigma factor antagonist activity"/>
    <property type="evidence" value="ECO:0007669"/>
    <property type="project" value="TreeGrafter"/>
</dbReference>
<evidence type="ECO:0000313" key="13">
    <source>
        <dbReference type="Proteomes" id="UP001165306"/>
    </source>
</evidence>
<dbReference type="PANTHER" id="PTHR37461:SF1">
    <property type="entry name" value="ANTI-SIGMA-K FACTOR RSKA"/>
    <property type="match status" value="1"/>
</dbReference>
<dbReference type="EMBL" id="JAMSLR010000001">
    <property type="protein sequence ID" value="MCM8747605.1"/>
    <property type="molecule type" value="Genomic_DNA"/>
</dbReference>
<sequence>MPATVPDQGHDYYQELLGAYALGALPADERAALHEHMASCPTCRQELRSLLAAARALALSVDERAPSPSLRERIRSAALEEREHAAPAAERESPPRASRIVALHERRQLIPWLAAAVFLLFSVAMLVWNLQLRQEIESIALQPAAAPQAHGQVVYLRDWNIVLITVEDLPPLQPGQVYQVWLIEGNRPLSAGVFDQPDGRFAVAADITDYSAIAITIEQGPLGNPAPTSEPIVIAELPHQPGAS</sequence>
<keyword evidence="13" id="KW-1185">Reference proteome</keyword>
<feature type="transmembrane region" description="Helical" evidence="9">
    <location>
        <begin position="109"/>
        <end position="128"/>
    </location>
</feature>
<protein>
    <recommendedName>
        <fullName evidence="8">Regulator of SigK</fullName>
    </recommendedName>
    <alternativeName>
        <fullName evidence="7">Sigma-K anti-sigma factor RskA</fullName>
    </alternativeName>
</protein>
<dbReference type="InterPro" id="IPR018764">
    <property type="entry name" value="RskA_C"/>
</dbReference>
<name>A0AA41WCR5_9BACT</name>
<evidence type="ECO:0000259" key="11">
    <source>
        <dbReference type="Pfam" id="PF13490"/>
    </source>
</evidence>
<dbReference type="GO" id="GO:0005886">
    <property type="term" value="C:plasma membrane"/>
    <property type="evidence" value="ECO:0007669"/>
    <property type="project" value="UniProtKB-SubCell"/>
</dbReference>
<dbReference type="Gene3D" id="1.10.10.1320">
    <property type="entry name" value="Anti-sigma factor, zinc-finger domain"/>
    <property type="match status" value="1"/>
</dbReference>
<keyword evidence="6 9" id="KW-0472">Membrane</keyword>
<feature type="domain" description="Anti-sigma K factor RskA C-terminal" evidence="10">
    <location>
        <begin position="114"/>
        <end position="232"/>
    </location>
</feature>
<evidence type="ECO:0000256" key="3">
    <source>
        <dbReference type="ARBA" id="ARBA00022475"/>
    </source>
</evidence>
<comment type="subcellular location">
    <subcellularLocation>
        <location evidence="2">Cell membrane</location>
    </subcellularLocation>
    <subcellularLocation>
        <location evidence="1">Membrane</location>
        <topology evidence="1">Single-pass membrane protein</topology>
    </subcellularLocation>
</comment>
<dbReference type="PANTHER" id="PTHR37461">
    <property type="entry name" value="ANTI-SIGMA-K FACTOR RSKA"/>
    <property type="match status" value="1"/>
</dbReference>
<dbReference type="RefSeq" id="WP_284055390.1">
    <property type="nucleotide sequence ID" value="NZ_JAMSLR010000001.1"/>
</dbReference>
<dbReference type="InterPro" id="IPR051474">
    <property type="entry name" value="Anti-sigma-K/W_factor"/>
</dbReference>
<evidence type="ECO:0000256" key="4">
    <source>
        <dbReference type="ARBA" id="ARBA00022692"/>
    </source>
</evidence>
<dbReference type="Pfam" id="PF10099">
    <property type="entry name" value="RskA_C"/>
    <property type="match status" value="1"/>
</dbReference>
<dbReference type="GO" id="GO:0006417">
    <property type="term" value="P:regulation of translation"/>
    <property type="evidence" value="ECO:0007669"/>
    <property type="project" value="TreeGrafter"/>
</dbReference>
<keyword evidence="5 9" id="KW-1133">Transmembrane helix</keyword>